<dbReference type="InterPro" id="IPR013990">
    <property type="entry name" value="WHy-dom"/>
</dbReference>
<dbReference type="RefSeq" id="WP_125014479.1">
    <property type="nucleotide sequence ID" value="NZ_QWEZ01000001.1"/>
</dbReference>
<sequence length="157" mass="17098">MSTAPLHRLVLFLLLLVLGGCASLQPDYEKPRLSVTSIQLLPADGLSQRFKIGLRILNPNPSELALSGIFYSMSLEGYELLSGASGQIGTVPAYGEKDFSVTAATDVLNGARLLHQLLSSPRDKLDYSFKGRLDLSNWWVPSVRVEETGEIPLTAKP</sequence>
<dbReference type="GO" id="GO:0009269">
    <property type="term" value="P:response to desiccation"/>
    <property type="evidence" value="ECO:0007669"/>
    <property type="project" value="InterPro"/>
</dbReference>
<evidence type="ECO:0000259" key="1">
    <source>
        <dbReference type="SMART" id="SM00769"/>
    </source>
</evidence>
<dbReference type="EMBL" id="QWEZ01000001">
    <property type="protein sequence ID" value="RRJ84053.1"/>
    <property type="molecule type" value="Genomic_DNA"/>
</dbReference>
<name>A0A3P3VTG3_9GAMM</name>
<keyword evidence="3" id="KW-1185">Reference proteome</keyword>
<proteinExistence type="predicted"/>
<dbReference type="SMART" id="SM00769">
    <property type="entry name" value="WHy"/>
    <property type="match status" value="1"/>
</dbReference>
<organism evidence="2 3">
    <name type="scientific">Aestuariirhabdus litorea</name>
    <dbReference type="NCBI Taxonomy" id="2528527"/>
    <lineage>
        <taxon>Bacteria</taxon>
        <taxon>Pseudomonadati</taxon>
        <taxon>Pseudomonadota</taxon>
        <taxon>Gammaproteobacteria</taxon>
        <taxon>Oceanospirillales</taxon>
        <taxon>Aestuariirhabdaceae</taxon>
        <taxon>Aestuariirhabdus</taxon>
    </lineage>
</organism>
<dbReference type="Proteomes" id="UP000280792">
    <property type="component" value="Unassembled WGS sequence"/>
</dbReference>
<feature type="domain" description="Water stress and hypersensitive response" evidence="1">
    <location>
        <begin position="33"/>
        <end position="154"/>
    </location>
</feature>
<dbReference type="Pfam" id="PF03168">
    <property type="entry name" value="LEA_2"/>
    <property type="match status" value="1"/>
</dbReference>
<evidence type="ECO:0000313" key="2">
    <source>
        <dbReference type="EMBL" id="RRJ84053.1"/>
    </source>
</evidence>
<reference evidence="2 3" key="2">
    <citation type="submission" date="2018-12" db="EMBL/GenBank/DDBJ databases">
        <title>Simiduia agarivorans gen. nov., sp. nov., a marine, agarolytic bacterium isolated from shallow coastal water from Keelung, Taiwan.</title>
        <authorList>
            <person name="Shieh W.Y."/>
        </authorList>
    </citation>
    <scope>NUCLEOTIDE SEQUENCE [LARGE SCALE GENOMIC DNA]</scope>
    <source>
        <strain evidence="2 3">GTF-13</strain>
    </source>
</reference>
<dbReference type="InterPro" id="IPR004864">
    <property type="entry name" value="LEA_2"/>
</dbReference>
<accession>A0A3P3VTG3</accession>
<dbReference type="Gene3D" id="2.60.40.1820">
    <property type="match status" value="1"/>
</dbReference>
<comment type="caution">
    <text evidence="2">The sequence shown here is derived from an EMBL/GenBank/DDBJ whole genome shotgun (WGS) entry which is preliminary data.</text>
</comment>
<dbReference type="SUPFAM" id="SSF117070">
    <property type="entry name" value="LEA14-like"/>
    <property type="match status" value="1"/>
</dbReference>
<gene>
    <name evidence="2" type="ORF">D0544_02730</name>
</gene>
<evidence type="ECO:0000313" key="3">
    <source>
        <dbReference type="Proteomes" id="UP000280792"/>
    </source>
</evidence>
<protein>
    <recommendedName>
        <fullName evidence="1">Water stress and hypersensitive response domain-containing protein</fullName>
    </recommendedName>
</protein>
<reference evidence="2 3" key="1">
    <citation type="submission" date="2018-08" db="EMBL/GenBank/DDBJ databases">
        <authorList>
            <person name="Khan S.A."/>
        </authorList>
    </citation>
    <scope>NUCLEOTIDE SEQUENCE [LARGE SCALE GENOMIC DNA]</scope>
    <source>
        <strain evidence="2 3">GTF-13</strain>
    </source>
</reference>
<dbReference type="AlphaFoldDB" id="A0A3P3VTG3"/>